<dbReference type="PROSITE" id="PS51462">
    <property type="entry name" value="NUDIX"/>
    <property type="match status" value="1"/>
</dbReference>
<dbReference type="PROSITE" id="PS00893">
    <property type="entry name" value="NUDIX_BOX"/>
    <property type="match status" value="1"/>
</dbReference>
<feature type="binding site" evidence="12">
    <location>
        <position position="31"/>
    </location>
    <ligand>
        <name>8-oxo-dGTP</name>
        <dbReference type="ChEBI" id="CHEBI:77896"/>
    </ligand>
</feature>
<protein>
    <recommendedName>
        <fullName evidence="11">8-oxo-dGTP diphosphatase</fullName>
        <ecNumber evidence="11">3.6.1.55</ecNumber>
    </recommendedName>
</protein>
<dbReference type="InterPro" id="IPR020084">
    <property type="entry name" value="NUDIX_hydrolase_CS"/>
</dbReference>
<dbReference type="PANTHER" id="PTHR47707">
    <property type="entry name" value="8-OXO-DGTP DIPHOSPHATASE"/>
    <property type="match status" value="1"/>
</dbReference>
<feature type="binding site" evidence="13">
    <location>
        <position position="65"/>
    </location>
    <ligand>
        <name>Mg(2+)</name>
        <dbReference type="ChEBI" id="CHEBI:18420"/>
    </ligand>
</feature>
<comment type="similarity">
    <text evidence="2">Belongs to the Nudix hydrolase family.</text>
</comment>
<evidence type="ECO:0000256" key="3">
    <source>
        <dbReference type="ARBA" id="ARBA00022457"/>
    </source>
</evidence>
<evidence type="ECO:0000256" key="6">
    <source>
        <dbReference type="ARBA" id="ARBA00022763"/>
    </source>
</evidence>
<dbReference type="NCBIfam" id="TIGR00586">
    <property type="entry name" value="mutt"/>
    <property type="match status" value="1"/>
</dbReference>
<keyword evidence="4" id="KW-0235">DNA replication</keyword>
<keyword evidence="7" id="KW-0378">Hydrolase</keyword>
<dbReference type="CDD" id="cd03425">
    <property type="entry name" value="NUDIX_MutT_NudA_like"/>
    <property type="match status" value="1"/>
</dbReference>
<keyword evidence="6" id="KW-0227">DNA damage</keyword>
<dbReference type="InterPro" id="IPR015797">
    <property type="entry name" value="NUDIX_hydrolase-like_dom_sf"/>
</dbReference>
<dbReference type="GO" id="GO:0035539">
    <property type="term" value="F:8-oxo-7,8-dihydrodeoxyguanosine triphosphate pyrophosphatase activity"/>
    <property type="evidence" value="ECO:0007669"/>
    <property type="project" value="UniProtKB-EC"/>
</dbReference>
<keyword evidence="5 13" id="KW-0479">Metal-binding</keyword>
<evidence type="ECO:0000256" key="7">
    <source>
        <dbReference type="ARBA" id="ARBA00022801"/>
    </source>
</evidence>
<dbReference type="InterPro" id="IPR020476">
    <property type="entry name" value="Nudix_hydrolase"/>
</dbReference>
<evidence type="ECO:0000256" key="5">
    <source>
        <dbReference type="ARBA" id="ARBA00022723"/>
    </source>
</evidence>
<evidence type="ECO:0000256" key="12">
    <source>
        <dbReference type="PIRSR" id="PIRSR603561-1"/>
    </source>
</evidence>
<feature type="binding site" evidence="13">
    <location>
        <position position="45"/>
    </location>
    <ligand>
        <name>Mg(2+)</name>
        <dbReference type="ChEBI" id="CHEBI:18420"/>
    </ligand>
</feature>
<dbReference type="InterPro" id="IPR000086">
    <property type="entry name" value="NUDIX_hydrolase_dom"/>
</dbReference>
<proteinExistence type="inferred from homology"/>
<dbReference type="GO" id="GO:0008413">
    <property type="term" value="F:8-oxo-7,8-dihydroguanosine triphosphate pyrophosphatase activity"/>
    <property type="evidence" value="ECO:0007669"/>
    <property type="project" value="InterPro"/>
</dbReference>
<dbReference type="GO" id="GO:0006281">
    <property type="term" value="P:DNA repair"/>
    <property type="evidence" value="ECO:0007669"/>
    <property type="project" value="UniProtKB-KW"/>
</dbReference>
<comment type="cofactor">
    <cofactor evidence="1 13">
        <name>Mg(2+)</name>
        <dbReference type="ChEBI" id="CHEBI:18420"/>
    </cofactor>
</comment>
<evidence type="ECO:0000259" key="14">
    <source>
        <dbReference type="PROSITE" id="PS51462"/>
    </source>
</evidence>
<evidence type="ECO:0000256" key="11">
    <source>
        <dbReference type="ARBA" id="ARBA00038905"/>
    </source>
</evidence>
<evidence type="ECO:0000256" key="8">
    <source>
        <dbReference type="ARBA" id="ARBA00022842"/>
    </source>
</evidence>
<feature type="binding site" evidence="12">
    <location>
        <begin position="42"/>
        <end position="45"/>
    </location>
    <ligand>
        <name>8-oxo-dGTP</name>
        <dbReference type="ChEBI" id="CHEBI:77896"/>
    </ligand>
</feature>
<feature type="domain" description="Nudix hydrolase" evidence="14">
    <location>
        <begin position="11"/>
        <end position="135"/>
    </location>
</feature>
<sequence>MIRADKDKKIPHYDVTAGLIWKEEKLLIATRPRGTHLEGFWEFPGGKKEEGENLKECLKREIEEELTVEVRVGAHFLTVEHEYPNKRISLHVFNCTWVKGEPTPQQHQETRWVRLPDLSKLTFPPPDVQVIEALAKRGKMNKRRI</sequence>
<name>A0A8J6MYR3_9DELT</name>
<comment type="catalytic activity">
    <reaction evidence="10">
        <text>8-oxo-dGTP + H2O = 8-oxo-dGMP + diphosphate + H(+)</text>
        <dbReference type="Rhea" id="RHEA:31575"/>
        <dbReference type="ChEBI" id="CHEBI:15377"/>
        <dbReference type="ChEBI" id="CHEBI:15378"/>
        <dbReference type="ChEBI" id="CHEBI:33019"/>
        <dbReference type="ChEBI" id="CHEBI:63224"/>
        <dbReference type="ChEBI" id="CHEBI:77896"/>
        <dbReference type="EC" id="3.6.1.55"/>
    </reaction>
</comment>
<dbReference type="GO" id="GO:0006260">
    <property type="term" value="P:DNA replication"/>
    <property type="evidence" value="ECO:0007669"/>
    <property type="project" value="UniProtKB-KW"/>
</dbReference>
<dbReference type="InterPro" id="IPR047127">
    <property type="entry name" value="MutT-like"/>
</dbReference>
<dbReference type="PANTHER" id="PTHR47707:SF1">
    <property type="entry name" value="NUDIX HYDROLASE FAMILY PROTEIN"/>
    <property type="match status" value="1"/>
</dbReference>
<evidence type="ECO:0000256" key="2">
    <source>
        <dbReference type="ARBA" id="ARBA00005582"/>
    </source>
</evidence>
<dbReference type="GO" id="GO:0044715">
    <property type="term" value="F:8-oxo-dGDP phosphatase activity"/>
    <property type="evidence" value="ECO:0007669"/>
    <property type="project" value="TreeGrafter"/>
</dbReference>
<gene>
    <name evidence="15" type="primary">mutT</name>
    <name evidence="15" type="ORF">H8E19_07060</name>
</gene>
<dbReference type="GO" id="GO:0046872">
    <property type="term" value="F:metal ion binding"/>
    <property type="evidence" value="ECO:0007669"/>
    <property type="project" value="UniProtKB-KW"/>
</dbReference>
<accession>A0A8J6MYR3</accession>
<comment type="caution">
    <text evidence="15">The sequence shown here is derived from an EMBL/GenBank/DDBJ whole genome shotgun (WGS) entry which is preliminary data.</text>
</comment>
<evidence type="ECO:0000256" key="10">
    <source>
        <dbReference type="ARBA" id="ARBA00035861"/>
    </source>
</evidence>
<dbReference type="EMBL" id="JACNJD010000193">
    <property type="protein sequence ID" value="MBC8177150.1"/>
    <property type="molecule type" value="Genomic_DNA"/>
</dbReference>
<dbReference type="SUPFAM" id="SSF55811">
    <property type="entry name" value="Nudix"/>
    <property type="match status" value="1"/>
</dbReference>
<reference evidence="15 16" key="1">
    <citation type="submission" date="2020-08" db="EMBL/GenBank/DDBJ databases">
        <title>Bridging the membrane lipid divide: bacteria of the FCB group superphylum have the potential to synthesize archaeal ether lipids.</title>
        <authorList>
            <person name="Villanueva L."/>
            <person name="Von Meijenfeldt F.A.B."/>
            <person name="Westbye A.B."/>
            <person name="Yadav S."/>
            <person name="Hopmans E.C."/>
            <person name="Dutilh B.E."/>
            <person name="Sinninghe Damste J.S."/>
        </authorList>
    </citation>
    <scope>NUCLEOTIDE SEQUENCE [LARGE SCALE GENOMIC DNA]</scope>
    <source>
        <strain evidence="15">NIOZ-UU27</strain>
    </source>
</reference>
<dbReference type="Gene3D" id="3.90.79.10">
    <property type="entry name" value="Nucleoside Triphosphate Pyrophosphohydrolase"/>
    <property type="match status" value="1"/>
</dbReference>
<dbReference type="PRINTS" id="PR00502">
    <property type="entry name" value="NUDIXFAMILY"/>
</dbReference>
<evidence type="ECO:0000256" key="4">
    <source>
        <dbReference type="ARBA" id="ARBA00022705"/>
    </source>
</evidence>
<dbReference type="InterPro" id="IPR003561">
    <property type="entry name" value="Mutator_MutT"/>
</dbReference>
<dbReference type="Pfam" id="PF14815">
    <property type="entry name" value="NUDIX_4"/>
    <property type="match status" value="1"/>
</dbReference>
<evidence type="ECO:0000313" key="16">
    <source>
        <dbReference type="Proteomes" id="UP000650524"/>
    </source>
</evidence>
<evidence type="ECO:0000256" key="13">
    <source>
        <dbReference type="PIRSR" id="PIRSR603561-2"/>
    </source>
</evidence>
<keyword evidence="3" id="KW-0515">Mutator protein</keyword>
<dbReference type="EC" id="3.6.1.55" evidence="11"/>
<dbReference type="AlphaFoldDB" id="A0A8J6MYR3"/>
<keyword evidence="8 13" id="KW-0460">Magnesium</keyword>
<keyword evidence="9" id="KW-0234">DNA repair</keyword>
<evidence type="ECO:0000313" key="15">
    <source>
        <dbReference type="EMBL" id="MBC8177150.1"/>
    </source>
</evidence>
<dbReference type="Proteomes" id="UP000650524">
    <property type="component" value="Unassembled WGS sequence"/>
</dbReference>
<feature type="binding site" evidence="12">
    <location>
        <position position="36"/>
    </location>
    <ligand>
        <name>8-oxo-dGTP</name>
        <dbReference type="ChEBI" id="CHEBI:77896"/>
    </ligand>
</feature>
<dbReference type="InterPro" id="IPR029119">
    <property type="entry name" value="MutY_C"/>
</dbReference>
<dbReference type="GO" id="GO:0044716">
    <property type="term" value="F:8-oxo-GDP phosphatase activity"/>
    <property type="evidence" value="ECO:0007669"/>
    <property type="project" value="TreeGrafter"/>
</dbReference>
<evidence type="ECO:0000256" key="9">
    <source>
        <dbReference type="ARBA" id="ARBA00023204"/>
    </source>
</evidence>
<evidence type="ECO:0000256" key="1">
    <source>
        <dbReference type="ARBA" id="ARBA00001946"/>
    </source>
</evidence>
<organism evidence="15 16">
    <name type="scientific">Candidatus Desulfacyla euxinica</name>
    <dbReference type="NCBI Taxonomy" id="2841693"/>
    <lineage>
        <taxon>Bacteria</taxon>
        <taxon>Deltaproteobacteria</taxon>
        <taxon>Candidatus Desulfacyla</taxon>
    </lineage>
</organism>